<evidence type="ECO:0000256" key="4">
    <source>
        <dbReference type="ARBA" id="ARBA00023136"/>
    </source>
</evidence>
<evidence type="ECO:0000313" key="10">
    <source>
        <dbReference type="Proteomes" id="UP000813385"/>
    </source>
</evidence>
<dbReference type="PANTHER" id="PTHR33048:SF47">
    <property type="entry name" value="INTEGRAL MEMBRANE PROTEIN-RELATED"/>
    <property type="match status" value="1"/>
</dbReference>
<sequence length="437" mass="49137">MESSFILEPDESRATLAIAITSSVLGVAFVAVVLRIYTRAFVIKNVGWDDYAAVISFLMAFACGFTMTYSVMFGHGRHIYYLTPMDIQLYLRALYFIVIFYNAGLMAVKATFLIQYWRVLALGRYRKILIAATVIVMGWCVAVILVETFSCSPIKKFWIPETPGRCLPLFPRWYVNAGGNITTDVIVFVLPLPVISKLNLAKGHKVVLLGIFCLGFFTVSISIIRIPYLIVKDDLTWENVELAAWSISEICSGIVCSCLLTFRPLVARWGPRLAARLSHRSGGHTRDDDPIGTSISGKTWPAERTAPPRPLRTPESMDSLYNHLFEDVHRELKTEDSDFRETEHGEIAIGYAPGQNSAYSGEPMGWVQPPPEQPGVMAHVETHISSNGPVEMSPTRSRSLSRLRFQRMRSDEESSRAVQDMPKAHLRGSQDERIQFY</sequence>
<gene>
    <name evidence="9" type="ORF">B0T11DRAFT_331318</name>
</gene>
<dbReference type="AlphaFoldDB" id="A0A8K0X0M9"/>
<dbReference type="InterPro" id="IPR052337">
    <property type="entry name" value="SAT4-like"/>
</dbReference>
<evidence type="ECO:0000256" key="5">
    <source>
        <dbReference type="ARBA" id="ARBA00038359"/>
    </source>
</evidence>
<feature type="transmembrane region" description="Helical" evidence="7">
    <location>
        <begin position="93"/>
        <end position="116"/>
    </location>
</feature>
<feature type="region of interest" description="Disordered" evidence="6">
    <location>
        <begin position="386"/>
        <end position="437"/>
    </location>
</feature>
<dbReference type="InterPro" id="IPR049326">
    <property type="entry name" value="Rhodopsin_dom_fungi"/>
</dbReference>
<evidence type="ECO:0000256" key="6">
    <source>
        <dbReference type="SAM" id="MobiDB-lite"/>
    </source>
</evidence>
<feature type="transmembrane region" description="Helical" evidence="7">
    <location>
        <begin position="173"/>
        <end position="194"/>
    </location>
</feature>
<feature type="compositionally biased region" description="Basic and acidic residues" evidence="6">
    <location>
        <begin position="428"/>
        <end position="437"/>
    </location>
</feature>
<feature type="region of interest" description="Disordered" evidence="6">
    <location>
        <begin position="279"/>
        <end position="315"/>
    </location>
</feature>
<feature type="domain" description="Rhodopsin" evidence="8">
    <location>
        <begin position="34"/>
        <end position="268"/>
    </location>
</feature>
<dbReference type="GO" id="GO:0016020">
    <property type="term" value="C:membrane"/>
    <property type="evidence" value="ECO:0007669"/>
    <property type="project" value="UniProtKB-SubCell"/>
</dbReference>
<keyword evidence="10" id="KW-1185">Reference proteome</keyword>
<name>A0A8K0X0M9_9PEZI</name>
<evidence type="ECO:0000256" key="2">
    <source>
        <dbReference type="ARBA" id="ARBA00022692"/>
    </source>
</evidence>
<dbReference type="Proteomes" id="UP000813385">
    <property type="component" value="Unassembled WGS sequence"/>
</dbReference>
<comment type="caution">
    <text evidence="9">The sequence shown here is derived from an EMBL/GenBank/DDBJ whole genome shotgun (WGS) entry which is preliminary data.</text>
</comment>
<keyword evidence="2 7" id="KW-0812">Transmembrane</keyword>
<keyword evidence="4 7" id="KW-0472">Membrane</keyword>
<evidence type="ECO:0000256" key="1">
    <source>
        <dbReference type="ARBA" id="ARBA00004141"/>
    </source>
</evidence>
<feature type="transmembrane region" description="Helical" evidence="7">
    <location>
        <begin position="206"/>
        <end position="230"/>
    </location>
</feature>
<dbReference type="EMBL" id="JAGPXD010000005">
    <property type="protein sequence ID" value="KAH7353376.1"/>
    <property type="molecule type" value="Genomic_DNA"/>
</dbReference>
<feature type="transmembrane region" description="Helical" evidence="7">
    <location>
        <begin position="16"/>
        <end position="38"/>
    </location>
</feature>
<protein>
    <recommendedName>
        <fullName evidence="8">Rhodopsin domain-containing protein</fullName>
    </recommendedName>
</protein>
<keyword evidence="3 7" id="KW-1133">Transmembrane helix</keyword>
<proteinExistence type="inferred from homology"/>
<feature type="transmembrane region" description="Helical" evidence="7">
    <location>
        <begin position="128"/>
        <end position="146"/>
    </location>
</feature>
<comment type="subcellular location">
    <subcellularLocation>
        <location evidence="1">Membrane</location>
        <topology evidence="1">Multi-pass membrane protein</topology>
    </subcellularLocation>
</comment>
<dbReference type="OrthoDB" id="3648173at2759"/>
<evidence type="ECO:0000259" key="8">
    <source>
        <dbReference type="Pfam" id="PF20684"/>
    </source>
</evidence>
<feature type="transmembrane region" description="Helical" evidence="7">
    <location>
        <begin position="50"/>
        <end position="73"/>
    </location>
</feature>
<evidence type="ECO:0000256" key="3">
    <source>
        <dbReference type="ARBA" id="ARBA00022989"/>
    </source>
</evidence>
<feature type="transmembrane region" description="Helical" evidence="7">
    <location>
        <begin position="242"/>
        <end position="262"/>
    </location>
</feature>
<dbReference type="PANTHER" id="PTHR33048">
    <property type="entry name" value="PTH11-LIKE INTEGRAL MEMBRANE PROTEIN (AFU_ORTHOLOGUE AFUA_5G11245)"/>
    <property type="match status" value="1"/>
</dbReference>
<evidence type="ECO:0000313" key="9">
    <source>
        <dbReference type="EMBL" id="KAH7353376.1"/>
    </source>
</evidence>
<dbReference type="Pfam" id="PF20684">
    <property type="entry name" value="Fung_rhodopsin"/>
    <property type="match status" value="1"/>
</dbReference>
<comment type="similarity">
    <text evidence="5">Belongs to the SAT4 family.</text>
</comment>
<organism evidence="9 10">
    <name type="scientific">Plectosphaerella cucumerina</name>
    <dbReference type="NCBI Taxonomy" id="40658"/>
    <lineage>
        <taxon>Eukaryota</taxon>
        <taxon>Fungi</taxon>
        <taxon>Dikarya</taxon>
        <taxon>Ascomycota</taxon>
        <taxon>Pezizomycotina</taxon>
        <taxon>Sordariomycetes</taxon>
        <taxon>Hypocreomycetidae</taxon>
        <taxon>Glomerellales</taxon>
        <taxon>Plectosphaerellaceae</taxon>
        <taxon>Plectosphaerella</taxon>
    </lineage>
</organism>
<reference evidence="9" key="1">
    <citation type="journal article" date="2021" name="Nat. Commun.">
        <title>Genetic determinants of endophytism in the Arabidopsis root mycobiome.</title>
        <authorList>
            <person name="Mesny F."/>
            <person name="Miyauchi S."/>
            <person name="Thiergart T."/>
            <person name="Pickel B."/>
            <person name="Atanasova L."/>
            <person name="Karlsson M."/>
            <person name="Huettel B."/>
            <person name="Barry K.W."/>
            <person name="Haridas S."/>
            <person name="Chen C."/>
            <person name="Bauer D."/>
            <person name="Andreopoulos W."/>
            <person name="Pangilinan J."/>
            <person name="LaButti K."/>
            <person name="Riley R."/>
            <person name="Lipzen A."/>
            <person name="Clum A."/>
            <person name="Drula E."/>
            <person name="Henrissat B."/>
            <person name="Kohler A."/>
            <person name="Grigoriev I.V."/>
            <person name="Martin F.M."/>
            <person name="Hacquard S."/>
        </authorList>
    </citation>
    <scope>NUCLEOTIDE SEQUENCE</scope>
    <source>
        <strain evidence="9">MPI-CAGE-AT-0016</strain>
    </source>
</reference>
<evidence type="ECO:0000256" key="7">
    <source>
        <dbReference type="SAM" id="Phobius"/>
    </source>
</evidence>
<accession>A0A8K0X0M9</accession>